<keyword evidence="3" id="KW-0560">Oxidoreductase</keyword>
<dbReference type="Proteomes" id="UP000799444">
    <property type="component" value="Unassembled WGS sequence"/>
</dbReference>
<evidence type="ECO:0000256" key="1">
    <source>
        <dbReference type="ARBA" id="ARBA00022630"/>
    </source>
</evidence>
<reference evidence="5" key="1">
    <citation type="journal article" date="2020" name="Stud. Mycol.">
        <title>101 Dothideomycetes genomes: a test case for predicting lifestyles and emergence of pathogens.</title>
        <authorList>
            <person name="Haridas S."/>
            <person name="Albert R."/>
            <person name="Binder M."/>
            <person name="Bloem J."/>
            <person name="Labutti K."/>
            <person name="Salamov A."/>
            <person name="Andreopoulos B."/>
            <person name="Baker S."/>
            <person name="Barry K."/>
            <person name="Bills G."/>
            <person name="Bluhm B."/>
            <person name="Cannon C."/>
            <person name="Castanera R."/>
            <person name="Culley D."/>
            <person name="Daum C."/>
            <person name="Ezra D."/>
            <person name="Gonzalez J."/>
            <person name="Henrissat B."/>
            <person name="Kuo A."/>
            <person name="Liang C."/>
            <person name="Lipzen A."/>
            <person name="Lutzoni F."/>
            <person name="Magnuson J."/>
            <person name="Mondo S."/>
            <person name="Nolan M."/>
            <person name="Ohm R."/>
            <person name="Pangilinan J."/>
            <person name="Park H.-J."/>
            <person name="Ramirez L."/>
            <person name="Alfaro M."/>
            <person name="Sun H."/>
            <person name="Tritt A."/>
            <person name="Yoshinaga Y."/>
            <person name="Zwiers L.-H."/>
            <person name="Turgeon B."/>
            <person name="Goodwin S."/>
            <person name="Spatafora J."/>
            <person name="Crous P."/>
            <person name="Grigoriev I."/>
        </authorList>
    </citation>
    <scope>NUCLEOTIDE SEQUENCE</scope>
    <source>
        <strain evidence="5">CBS 125425</strain>
    </source>
</reference>
<name>A0A9P4V5X1_9PLEO</name>
<protein>
    <submittedName>
        <fullName evidence="5">FAD/NAD(P)-binding domain-containing protein</fullName>
    </submittedName>
</protein>
<organism evidence="5 6">
    <name type="scientific">Polyplosphaeria fusca</name>
    <dbReference type="NCBI Taxonomy" id="682080"/>
    <lineage>
        <taxon>Eukaryota</taxon>
        <taxon>Fungi</taxon>
        <taxon>Dikarya</taxon>
        <taxon>Ascomycota</taxon>
        <taxon>Pezizomycotina</taxon>
        <taxon>Dothideomycetes</taxon>
        <taxon>Pleosporomycetidae</taxon>
        <taxon>Pleosporales</taxon>
        <taxon>Tetraplosphaeriaceae</taxon>
        <taxon>Polyplosphaeria</taxon>
    </lineage>
</organism>
<dbReference type="PANTHER" id="PTHR46865">
    <property type="entry name" value="OXIDOREDUCTASE-RELATED"/>
    <property type="match status" value="1"/>
</dbReference>
<gene>
    <name evidence="5" type="ORF">EJ04DRAFT_573220</name>
</gene>
<dbReference type="InterPro" id="IPR036188">
    <property type="entry name" value="FAD/NAD-bd_sf"/>
</dbReference>
<keyword evidence="6" id="KW-1185">Reference proteome</keyword>
<accession>A0A9P4V5X1</accession>
<evidence type="ECO:0000313" key="5">
    <source>
        <dbReference type="EMBL" id="KAF2739229.1"/>
    </source>
</evidence>
<evidence type="ECO:0000313" key="6">
    <source>
        <dbReference type="Proteomes" id="UP000799444"/>
    </source>
</evidence>
<dbReference type="InterPro" id="IPR002938">
    <property type="entry name" value="FAD-bd"/>
</dbReference>
<evidence type="ECO:0000256" key="2">
    <source>
        <dbReference type="ARBA" id="ARBA00022827"/>
    </source>
</evidence>
<dbReference type="SUPFAM" id="SSF51905">
    <property type="entry name" value="FAD/NAD(P)-binding domain"/>
    <property type="match status" value="1"/>
</dbReference>
<dbReference type="AlphaFoldDB" id="A0A9P4V5X1"/>
<sequence>MGPKILVLGAGIAGPALAFFLSSSKVFRSITVIERSPTLRTAGLQLDLRGPGIDVLKRMGLEPKFRSHAAPELGLQVVDKHGKRRAFFPANKSGSGSQSFTSEYEIMRADFSRILVESGKERGVIYRFGVEMKGFEEKDDQVDVRFSDGTTEKFDLVVGADGVWSATRKMMLGSSASAVVHPLSGMYVAYFTIPRPIQKEDEYLATLYMAPGKRGLMTRRQSPDKLMVYAGGKSDSEAFKNISHGDVEKEKEFLATFLKGAGWQTDEVVDGMMKTEEFYCERLALIKMNSWSRGRVTLVGDAAYCPTVNTGMGTTCAIVGAYVLAGEIVTHLGNGKRGTEAGHDLSGALETYEKKLKPFITEIQKGVDDRPDNGMLPSSAFAITIMHWVLGIASYLNIDVGKWMVKGEVKGWNLPEYPELEGL</sequence>
<dbReference type="Pfam" id="PF01494">
    <property type="entry name" value="FAD_binding_3"/>
    <property type="match status" value="1"/>
</dbReference>
<comment type="caution">
    <text evidence="5">The sequence shown here is derived from an EMBL/GenBank/DDBJ whole genome shotgun (WGS) entry which is preliminary data.</text>
</comment>
<dbReference type="PRINTS" id="PR00420">
    <property type="entry name" value="RNGMNOXGNASE"/>
</dbReference>
<dbReference type="Gene3D" id="3.50.50.60">
    <property type="entry name" value="FAD/NAD(P)-binding domain"/>
    <property type="match status" value="1"/>
</dbReference>
<dbReference type="GO" id="GO:0016491">
    <property type="term" value="F:oxidoreductase activity"/>
    <property type="evidence" value="ECO:0007669"/>
    <property type="project" value="UniProtKB-KW"/>
</dbReference>
<evidence type="ECO:0000256" key="3">
    <source>
        <dbReference type="ARBA" id="ARBA00023002"/>
    </source>
</evidence>
<dbReference type="InterPro" id="IPR051704">
    <property type="entry name" value="FAD_aromatic-hydroxylase"/>
</dbReference>
<keyword evidence="2" id="KW-0274">FAD</keyword>
<dbReference type="EMBL" id="ML996105">
    <property type="protein sequence ID" value="KAF2739229.1"/>
    <property type="molecule type" value="Genomic_DNA"/>
</dbReference>
<feature type="domain" description="FAD-binding" evidence="4">
    <location>
        <begin position="5"/>
        <end position="361"/>
    </location>
</feature>
<proteinExistence type="predicted"/>
<evidence type="ECO:0000259" key="4">
    <source>
        <dbReference type="Pfam" id="PF01494"/>
    </source>
</evidence>
<dbReference type="OrthoDB" id="655030at2759"/>
<keyword evidence="1" id="KW-0285">Flavoprotein</keyword>
<dbReference type="GO" id="GO:0071949">
    <property type="term" value="F:FAD binding"/>
    <property type="evidence" value="ECO:0007669"/>
    <property type="project" value="InterPro"/>
</dbReference>
<dbReference type="PANTHER" id="PTHR46865:SF7">
    <property type="entry name" value="MONOOXYGENASE, PUTATIVE (AFU_ORTHOLOGUE AFUA_8G07040)-RELATED"/>
    <property type="match status" value="1"/>
</dbReference>